<evidence type="ECO:0000313" key="6">
    <source>
        <dbReference type="EMBL" id="GMF16848.1"/>
    </source>
</evidence>
<proteinExistence type="predicted"/>
<dbReference type="SMART" id="SM00249">
    <property type="entry name" value="PHD"/>
    <property type="match status" value="1"/>
</dbReference>
<comment type="caution">
    <text evidence="6">The sequence shown here is derived from an EMBL/GenBank/DDBJ whole genome shotgun (WGS) entry which is preliminary data.</text>
</comment>
<evidence type="ECO:0000256" key="1">
    <source>
        <dbReference type="ARBA" id="ARBA00022723"/>
    </source>
</evidence>
<dbReference type="PROSITE" id="PS01359">
    <property type="entry name" value="ZF_PHD_1"/>
    <property type="match status" value="1"/>
</dbReference>
<dbReference type="InterPro" id="IPR019786">
    <property type="entry name" value="Zinc_finger_PHD-type_CS"/>
</dbReference>
<keyword evidence="3" id="KW-0862">Zinc</keyword>
<accession>A0A9W6WTB4</accession>
<dbReference type="InterPro" id="IPR011011">
    <property type="entry name" value="Znf_FYVE_PHD"/>
</dbReference>
<dbReference type="Proteomes" id="UP001165121">
    <property type="component" value="Unassembled WGS sequence"/>
</dbReference>
<dbReference type="OrthoDB" id="433924at2759"/>
<dbReference type="SUPFAM" id="SSF57903">
    <property type="entry name" value="FYVE/PHD zinc finger"/>
    <property type="match status" value="1"/>
</dbReference>
<dbReference type="InterPro" id="IPR040684">
    <property type="entry name" value="HMUDK_hel"/>
</dbReference>
<dbReference type="GO" id="GO:0008270">
    <property type="term" value="F:zinc ion binding"/>
    <property type="evidence" value="ECO:0007669"/>
    <property type="project" value="UniProtKB-KW"/>
</dbReference>
<dbReference type="Pfam" id="PF00628">
    <property type="entry name" value="PHD"/>
    <property type="match status" value="1"/>
</dbReference>
<dbReference type="PROSITE" id="PS50016">
    <property type="entry name" value="ZF_PHD_2"/>
    <property type="match status" value="1"/>
</dbReference>
<dbReference type="InterPro" id="IPR013083">
    <property type="entry name" value="Znf_RING/FYVE/PHD"/>
</dbReference>
<evidence type="ECO:0000313" key="7">
    <source>
        <dbReference type="Proteomes" id="UP001165121"/>
    </source>
</evidence>
<evidence type="ECO:0000256" key="4">
    <source>
        <dbReference type="PROSITE-ProRule" id="PRU00146"/>
    </source>
</evidence>
<dbReference type="InterPro" id="IPR019787">
    <property type="entry name" value="Znf_PHD-finger"/>
</dbReference>
<keyword evidence="1" id="KW-0479">Metal-binding</keyword>
<evidence type="ECO:0000256" key="2">
    <source>
        <dbReference type="ARBA" id="ARBA00022771"/>
    </source>
</evidence>
<name>A0A9W6WTB4_9STRA</name>
<organism evidence="6 7">
    <name type="scientific">Phytophthora fragariaefolia</name>
    <dbReference type="NCBI Taxonomy" id="1490495"/>
    <lineage>
        <taxon>Eukaryota</taxon>
        <taxon>Sar</taxon>
        <taxon>Stramenopiles</taxon>
        <taxon>Oomycota</taxon>
        <taxon>Peronosporomycetes</taxon>
        <taxon>Peronosporales</taxon>
        <taxon>Peronosporaceae</taxon>
        <taxon>Phytophthora</taxon>
    </lineage>
</organism>
<reference evidence="6" key="1">
    <citation type="submission" date="2023-04" db="EMBL/GenBank/DDBJ databases">
        <title>Phytophthora fragariaefolia NBRC 109709.</title>
        <authorList>
            <person name="Ichikawa N."/>
            <person name="Sato H."/>
            <person name="Tonouchi N."/>
        </authorList>
    </citation>
    <scope>NUCLEOTIDE SEQUENCE</scope>
    <source>
        <strain evidence="6">NBRC 109709</strain>
    </source>
</reference>
<dbReference type="Gene3D" id="3.30.40.10">
    <property type="entry name" value="Zinc/RING finger domain, C3HC4 (zinc finger)"/>
    <property type="match status" value="1"/>
</dbReference>
<dbReference type="InterPro" id="IPR001965">
    <property type="entry name" value="Znf_PHD"/>
</dbReference>
<feature type="domain" description="PHD-type" evidence="5">
    <location>
        <begin position="191"/>
        <end position="239"/>
    </location>
</feature>
<protein>
    <submittedName>
        <fullName evidence="6">Unnamed protein product</fullName>
    </submittedName>
</protein>
<dbReference type="Pfam" id="PF18723">
    <property type="entry name" value="HMUDK_hel"/>
    <property type="match status" value="1"/>
</dbReference>
<sequence>MAKRTDGSELLAGGRDLTVASYLETLEKFLLNIDDITVALKECTKTKQIFDILCKFEDNVLGSFTCWQVVCDLMELHMLAEDFTTDDFVWLSLDARKSLVQIFGKNRARPSEYVALAQLLQQRQLQGFKALQVDFPFFMNQKLDLKNIGHALHGFQLYRNVKLMENKQIHKQEPGTSQPVMYNSRTYMMDSENCEVCAHPENEDELVLCDMCQRMFHKYCINMKELPPASWVCTACKTLQNYPQEGLVVEKEIISID</sequence>
<keyword evidence="7" id="KW-1185">Reference proteome</keyword>
<dbReference type="EMBL" id="BSXT01000079">
    <property type="protein sequence ID" value="GMF16848.1"/>
    <property type="molecule type" value="Genomic_DNA"/>
</dbReference>
<evidence type="ECO:0000259" key="5">
    <source>
        <dbReference type="PROSITE" id="PS50016"/>
    </source>
</evidence>
<keyword evidence="2 4" id="KW-0863">Zinc-finger</keyword>
<dbReference type="AlphaFoldDB" id="A0A9W6WTB4"/>
<gene>
    <name evidence="6" type="ORF">Pfra01_000096000</name>
</gene>
<evidence type="ECO:0000256" key="3">
    <source>
        <dbReference type="ARBA" id="ARBA00022833"/>
    </source>
</evidence>